<dbReference type="AlphaFoldDB" id="A0A7R8ZKK7"/>
<keyword evidence="2" id="KW-1133">Transmembrane helix</keyword>
<feature type="transmembrane region" description="Helical" evidence="2">
    <location>
        <begin position="65"/>
        <end position="90"/>
    </location>
</feature>
<feature type="compositionally biased region" description="Acidic residues" evidence="1">
    <location>
        <begin position="1"/>
        <end position="14"/>
    </location>
</feature>
<sequence>MNEYSGDEEEEEADLEHPNGRILRTRVEERRCSAIAATLVLQIDCVASLGILMTSLGILMTSLRILMTSLGILMTSLGILMTSLDFRVFVKK</sequence>
<protein>
    <submittedName>
        <fullName evidence="3">Uncharacterized protein</fullName>
    </submittedName>
</protein>
<reference evidence="3" key="1">
    <citation type="submission" date="2020-11" db="EMBL/GenBank/DDBJ databases">
        <authorList>
            <person name="Tran Van P."/>
        </authorList>
    </citation>
    <scope>NUCLEOTIDE SEQUENCE</scope>
</reference>
<gene>
    <name evidence="3" type="ORF">CTOB1V02_LOCUS2901</name>
</gene>
<proteinExistence type="predicted"/>
<name>A0A7R8ZKK7_9CRUS</name>
<keyword evidence="2" id="KW-0812">Transmembrane</keyword>
<evidence type="ECO:0000256" key="1">
    <source>
        <dbReference type="SAM" id="MobiDB-lite"/>
    </source>
</evidence>
<evidence type="ECO:0000256" key="2">
    <source>
        <dbReference type="SAM" id="Phobius"/>
    </source>
</evidence>
<accession>A0A7R8ZKK7</accession>
<evidence type="ECO:0000313" key="3">
    <source>
        <dbReference type="EMBL" id="CAD7224952.1"/>
    </source>
</evidence>
<organism evidence="3">
    <name type="scientific">Cyprideis torosa</name>
    <dbReference type="NCBI Taxonomy" id="163714"/>
    <lineage>
        <taxon>Eukaryota</taxon>
        <taxon>Metazoa</taxon>
        <taxon>Ecdysozoa</taxon>
        <taxon>Arthropoda</taxon>
        <taxon>Crustacea</taxon>
        <taxon>Oligostraca</taxon>
        <taxon>Ostracoda</taxon>
        <taxon>Podocopa</taxon>
        <taxon>Podocopida</taxon>
        <taxon>Cytherocopina</taxon>
        <taxon>Cytheroidea</taxon>
        <taxon>Cytherideidae</taxon>
        <taxon>Cyprideis</taxon>
    </lineage>
</organism>
<feature type="transmembrane region" description="Helical" evidence="2">
    <location>
        <begin position="34"/>
        <end position="59"/>
    </location>
</feature>
<dbReference type="EMBL" id="OB660474">
    <property type="protein sequence ID" value="CAD7224952.1"/>
    <property type="molecule type" value="Genomic_DNA"/>
</dbReference>
<feature type="region of interest" description="Disordered" evidence="1">
    <location>
        <begin position="1"/>
        <end position="20"/>
    </location>
</feature>
<keyword evidence="2" id="KW-0472">Membrane</keyword>